<keyword evidence="3 7" id="KW-0812">Transmembrane</keyword>
<dbReference type="Proteomes" id="UP000319383">
    <property type="component" value="Chromosome"/>
</dbReference>
<comment type="subcellular location">
    <subcellularLocation>
        <location evidence="1">Membrane</location>
        <topology evidence="1">Multi-pass membrane protein</topology>
    </subcellularLocation>
</comment>
<proteinExistence type="inferred from homology"/>
<keyword evidence="5 7" id="KW-0472">Membrane</keyword>
<name>A0A517ZSS5_9PLAN</name>
<dbReference type="Gene3D" id="1.20.1730.10">
    <property type="entry name" value="Sodium/glucose cotransporter"/>
    <property type="match status" value="1"/>
</dbReference>
<dbReference type="EMBL" id="CP036276">
    <property type="protein sequence ID" value="QDU45500.1"/>
    <property type="molecule type" value="Genomic_DNA"/>
</dbReference>
<evidence type="ECO:0000313" key="8">
    <source>
        <dbReference type="EMBL" id="QDU45500.1"/>
    </source>
</evidence>
<organism evidence="8 9">
    <name type="scientific">Symmachiella dynata</name>
    <dbReference type="NCBI Taxonomy" id="2527995"/>
    <lineage>
        <taxon>Bacteria</taxon>
        <taxon>Pseudomonadati</taxon>
        <taxon>Planctomycetota</taxon>
        <taxon>Planctomycetia</taxon>
        <taxon>Planctomycetales</taxon>
        <taxon>Planctomycetaceae</taxon>
        <taxon>Symmachiella</taxon>
    </lineage>
</organism>
<feature type="transmembrane region" description="Helical" evidence="7">
    <location>
        <begin position="593"/>
        <end position="616"/>
    </location>
</feature>
<keyword evidence="9" id="KW-1185">Reference proteome</keyword>
<feature type="transmembrane region" description="Helical" evidence="7">
    <location>
        <begin position="158"/>
        <end position="180"/>
    </location>
</feature>
<sequence length="618" mass="66586">MPAAAAVNLAIVVAYLFAMLGVGMWLTRYVRSEDDYFIAGRSLNRWAICGSVMATNVAAVYLVGPAGRAYSGGAALLLMAWTGNMLAAISAVTFLPRFRRLGITTLSELLQRRYGSGIAMAISCMWMLFYALFSGVTMLTCATVLTGAFGGGEYFERVLIGVAAVVIMYCLFSGLLAVVYTDLLQAFLIILGAVILLPLGLKAGGGIEVLFDPAKIAPEKWLMWRPAGQPDDYLTMLMLLVLGLPYWFTSQYMLQRSFAGRNVEEASKGLLWAALLTGPLTLCYIVPVMVAGVNPELQPPTGSADSVLPMLVQKLMPIGLGGIFLAALVAASNSTASSYLNSLATLFERDLYRPANPDRSTKHYLLVGRVVTMLAGGMGLVYAVLCHRSEMNLLDSAWMIGSIFQPAIFVVIAGALFFRRGTTAGAWACLVIGIGYAAVGAFGGWAAIGDALQLSHWPIFAWDHTKAPTRALVGMPLSGAVLILVSLCTAKWASDENRAAEHAVWLNRMRFTPGDWTPRRRAGFGMGVVCLLGMIVAAIFDRDLPKPWNVPIFLGLLSGFVAGVLLAAGRFLPAEETEMHTRAAIEDSRFARYLATGWTWAAVYTVAIVLVVVLYFTG</sequence>
<evidence type="ECO:0000313" key="9">
    <source>
        <dbReference type="Proteomes" id="UP000319383"/>
    </source>
</evidence>
<feature type="transmembrane region" description="Helical" evidence="7">
    <location>
        <begin position="46"/>
        <end position="64"/>
    </location>
</feature>
<dbReference type="PANTHER" id="PTHR11819:SF195">
    <property type="entry name" value="SODIUM_GLUCOSE COTRANSPORTER 4"/>
    <property type="match status" value="1"/>
</dbReference>
<evidence type="ECO:0000256" key="2">
    <source>
        <dbReference type="ARBA" id="ARBA00006434"/>
    </source>
</evidence>
<dbReference type="PROSITE" id="PS50283">
    <property type="entry name" value="NA_SOLUT_SYMP_3"/>
    <property type="match status" value="1"/>
</dbReference>
<evidence type="ECO:0000256" key="7">
    <source>
        <dbReference type="SAM" id="Phobius"/>
    </source>
</evidence>
<feature type="transmembrane region" description="Helical" evidence="7">
    <location>
        <begin position="425"/>
        <end position="448"/>
    </location>
</feature>
<feature type="transmembrane region" description="Helical" evidence="7">
    <location>
        <begin position="187"/>
        <end position="211"/>
    </location>
</feature>
<dbReference type="PANTHER" id="PTHR11819">
    <property type="entry name" value="SOLUTE CARRIER FAMILY 5"/>
    <property type="match status" value="1"/>
</dbReference>
<protein>
    <submittedName>
        <fullName evidence="8">Sodium/glucose cotransporter</fullName>
    </submittedName>
</protein>
<feature type="transmembrane region" description="Helical" evidence="7">
    <location>
        <begin position="270"/>
        <end position="291"/>
    </location>
</feature>
<feature type="transmembrane region" description="Helical" evidence="7">
    <location>
        <begin position="233"/>
        <end position="249"/>
    </location>
</feature>
<comment type="similarity">
    <text evidence="2 6">Belongs to the sodium:solute symporter (SSF) (TC 2.A.21) family.</text>
</comment>
<feature type="transmembrane region" description="Helical" evidence="7">
    <location>
        <begin position="117"/>
        <end position="146"/>
    </location>
</feature>
<dbReference type="Pfam" id="PF00474">
    <property type="entry name" value="SSF"/>
    <property type="match status" value="1"/>
</dbReference>
<accession>A0A517ZSS5</accession>
<feature type="transmembrane region" description="Helical" evidence="7">
    <location>
        <begin position="6"/>
        <end position="26"/>
    </location>
</feature>
<evidence type="ECO:0000256" key="6">
    <source>
        <dbReference type="RuleBase" id="RU362091"/>
    </source>
</evidence>
<dbReference type="NCBIfam" id="TIGR00813">
    <property type="entry name" value="sss"/>
    <property type="match status" value="1"/>
</dbReference>
<evidence type="ECO:0000256" key="3">
    <source>
        <dbReference type="ARBA" id="ARBA00022692"/>
    </source>
</evidence>
<evidence type="ECO:0000256" key="1">
    <source>
        <dbReference type="ARBA" id="ARBA00004141"/>
    </source>
</evidence>
<gene>
    <name evidence="8" type="primary">sglT_5</name>
    <name evidence="8" type="ORF">Mal52_39940</name>
</gene>
<evidence type="ECO:0000256" key="5">
    <source>
        <dbReference type="ARBA" id="ARBA00023136"/>
    </source>
</evidence>
<keyword evidence="4 7" id="KW-1133">Transmembrane helix</keyword>
<feature type="transmembrane region" description="Helical" evidence="7">
    <location>
        <begin position="397"/>
        <end position="418"/>
    </location>
</feature>
<feature type="transmembrane region" description="Helical" evidence="7">
    <location>
        <begin position="522"/>
        <end position="540"/>
    </location>
</feature>
<dbReference type="GO" id="GO:0005412">
    <property type="term" value="F:D-glucose:sodium symporter activity"/>
    <property type="evidence" value="ECO:0007669"/>
    <property type="project" value="TreeGrafter"/>
</dbReference>
<evidence type="ECO:0000256" key="4">
    <source>
        <dbReference type="ARBA" id="ARBA00022989"/>
    </source>
</evidence>
<dbReference type="GO" id="GO:0005886">
    <property type="term" value="C:plasma membrane"/>
    <property type="evidence" value="ECO:0007669"/>
    <property type="project" value="TreeGrafter"/>
</dbReference>
<dbReference type="InterPro" id="IPR038377">
    <property type="entry name" value="Na/Glc_symporter_sf"/>
</dbReference>
<feature type="transmembrane region" description="Helical" evidence="7">
    <location>
        <begin position="552"/>
        <end position="572"/>
    </location>
</feature>
<dbReference type="KEGG" id="sdyn:Mal52_39940"/>
<feature type="transmembrane region" description="Helical" evidence="7">
    <location>
        <begin position="70"/>
        <end position="96"/>
    </location>
</feature>
<feature type="transmembrane region" description="Helical" evidence="7">
    <location>
        <begin position="468"/>
        <end position="488"/>
    </location>
</feature>
<dbReference type="InterPro" id="IPR001734">
    <property type="entry name" value="Na/solute_symporter"/>
</dbReference>
<feature type="transmembrane region" description="Helical" evidence="7">
    <location>
        <begin position="311"/>
        <end position="331"/>
    </location>
</feature>
<feature type="transmembrane region" description="Helical" evidence="7">
    <location>
        <begin position="363"/>
        <end position="385"/>
    </location>
</feature>
<dbReference type="RefSeq" id="WP_145377946.1">
    <property type="nucleotide sequence ID" value="NZ_CP036276.1"/>
</dbReference>
<dbReference type="CDD" id="cd10322">
    <property type="entry name" value="SLC5sbd"/>
    <property type="match status" value="1"/>
</dbReference>
<dbReference type="AlphaFoldDB" id="A0A517ZSS5"/>
<reference evidence="8 9" key="1">
    <citation type="submission" date="2019-02" db="EMBL/GenBank/DDBJ databases">
        <title>Deep-cultivation of Planctomycetes and their phenomic and genomic characterization uncovers novel biology.</title>
        <authorList>
            <person name="Wiegand S."/>
            <person name="Jogler M."/>
            <person name="Boedeker C."/>
            <person name="Pinto D."/>
            <person name="Vollmers J."/>
            <person name="Rivas-Marin E."/>
            <person name="Kohn T."/>
            <person name="Peeters S.H."/>
            <person name="Heuer A."/>
            <person name="Rast P."/>
            <person name="Oberbeckmann S."/>
            <person name="Bunk B."/>
            <person name="Jeske O."/>
            <person name="Meyerdierks A."/>
            <person name="Storesund J.E."/>
            <person name="Kallscheuer N."/>
            <person name="Luecker S."/>
            <person name="Lage O.M."/>
            <person name="Pohl T."/>
            <person name="Merkel B.J."/>
            <person name="Hornburger P."/>
            <person name="Mueller R.-W."/>
            <person name="Bruemmer F."/>
            <person name="Labrenz M."/>
            <person name="Spormann A.M."/>
            <person name="Op den Camp H."/>
            <person name="Overmann J."/>
            <person name="Amann R."/>
            <person name="Jetten M.S.M."/>
            <person name="Mascher T."/>
            <person name="Medema M.H."/>
            <person name="Devos D.P."/>
            <person name="Kaster A.-K."/>
            <person name="Ovreas L."/>
            <person name="Rohde M."/>
            <person name="Galperin M.Y."/>
            <person name="Jogler C."/>
        </authorList>
    </citation>
    <scope>NUCLEOTIDE SEQUENCE [LARGE SCALE GENOMIC DNA]</scope>
    <source>
        <strain evidence="8 9">Mal52</strain>
    </source>
</reference>